<evidence type="ECO:0000256" key="1">
    <source>
        <dbReference type="ARBA" id="ARBA00023125"/>
    </source>
</evidence>
<dbReference type="Proteomes" id="UP000006786">
    <property type="component" value="Unassembled WGS sequence"/>
</dbReference>
<evidence type="ECO:0000313" key="4">
    <source>
        <dbReference type="EMBL" id="EKF20668.1"/>
    </source>
</evidence>
<dbReference type="Pfam" id="PF17928">
    <property type="entry name" value="TetR_C_22"/>
    <property type="match status" value="1"/>
</dbReference>
<dbReference type="PRINTS" id="PR00455">
    <property type="entry name" value="HTHTETR"/>
</dbReference>
<dbReference type="GO" id="GO:0003700">
    <property type="term" value="F:DNA-binding transcription factor activity"/>
    <property type="evidence" value="ECO:0007669"/>
    <property type="project" value="TreeGrafter"/>
</dbReference>
<accession>K2N985</accession>
<dbReference type="GO" id="GO:0000976">
    <property type="term" value="F:transcription cis-regulatory region binding"/>
    <property type="evidence" value="ECO:0007669"/>
    <property type="project" value="TreeGrafter"/>
</dbReference>
<dbReference type="InterPro" id="IPR041674">
    <property type="entry name" value="TetR_C_22"/>
</dbReference>
<keyword evidence="5" id="KW-1185">Reference proteome</keyword>
<dbReference type="eggNOG" id="COG1309">
    <property type="taxonomic scope" value="Bacteria"/>
</dbReference>
<dbReference type="Pfam" id="PF00440">
    <property type="entry name" value="TetR_N"/>
    <property type="match status" value="1"/>
</dbReference>
<comment type="caution">
    <text evidence="4">The sequence shown here is derived from an EMBL/GenBank/DDBJ whole genome shotgun (WGS) entry which is preliminary data.</text>
</comment>
<sequence length="212" mass="23610">MSEIGVPDLPAARKQPLQKRARERVERILDVARDIIAESGSEAMKMSEVAQRADISIGSLYQYFPDKAAIIRTLAEHYYALGRHCIGDALDKVRTPEDLQAAFAALVDEYYGMFLEEPVMRDVWSGMQADKALCALDLEDARENGRALAKAMLRAMPGRDRDAAERSAFLIFHLGEATMRLAIQLEAAEGRAIVDEYIRIATRELGGPDARK</sequence>
<dbReference type="RefSeq" id="WP_008593920.1">
    <property type="nucleotide sequence ID" value="NZ_AMRM01000002.1"/>
</dbReference>
<feature type="domain" description="HTH tetR-type" evidence="3">
    <location>
        <begin position="22"/>
        <end position="82"/>
    </location>
</feature>
<dbReference type="SUPFAM" id="SSF46689">
    <property type="entry name" value="Homeodomain-like"/>
    <property type="match status" value="1"/>
</dbReference>
<organism evidence="4 5">
    <name type="scientific">Nitratireductor pacificus pht-3B</name>
    <dbReference type="NCBI Taxonomy" id="391937"/>
    <lineage>
        <taxon>Bacteria</taxon>
        <taxon>Pseudomonadati</taxon>
        <taxon>Pseudomonadota</taxon>
        <taxon>Alphaproteobacteria</taxon>
        <taxon>Hyphomicrobiales</taxon>
        <taxon>Phyllobacteriaceae</taxon>
        <taxon>Nitratireductor</taxon>
    </lineage>
</organism>
<dbReference type="Gene3D" id="1.10.357.10">
    <property type="entry name" value="Tetracycline Repressor, domain 2"/>
    <property type="match status" value="1"/>
</dbReference>
<dbReference type="InterPro" id="IPR001647">
    <property type="entry name" value="HTH_TetR"/>
</dbReference>
<dbReference type="PATRIC" id="fig|391937.3.peg.571"/>
<dbReference type="EMBL" id="AMRM01000002">
    <property type="protein sequence ID" value="EKF20668.1"/>
    <property type="molecule type" value="Genomic_DNA"/>
</dbReference>
<evidence type="ECO:0000313" key="5">
    <source>
        <dbReference type="Proteomes" id="UP000006786"/>
    </source>
</evidence>
<dbReference type="OrthoDB" id="9808189at2"/>
<evidence type="ECO:0000256" key="2">
    <source>
        <dbReference type="PROSITE-ProRule" id="PRU00335"/>
    </source>
</evidence>
<name>K2N985_9HYPH</name>
<dbReference type="PANTHER" id="PTHR30055:SF226">
    <property type="entry name" value="HTH-TYPE TRANSCRIPTIONAL REGULATOR PKSA"/>
    <property type="match status" value="1"/>
</dbReference>
<dbReference type="InterPro" id="IPR009057">
    <property type="entry name" value="Homeodomain-like_sf"/>
</dbReference>
<evidence type="ECO:0000259" key="3">
    <source>
        <dbReference type="PROSITE" id="PS50977"/>
    </source>
</evidence>
<dbReference type="STRING" id="391937.NA2_02749"/>
<dbReference type="PANTHER" id="PTHR30055">
    <property type="entry name" value="HTH-TYPE TRANSCRIPTIONAL REGULATOR RUTR"/>
    <property type="match status" value="1"/>
</dbReference>
<dbReference type="PROSITE" id="PS50977">
    <property type="entry name" value="HTH_TETR_2"/>
    <property type="match status" value="1"/>
</dbReference>
<keyword evidence="1 2" id="KW-0238">DNA-binding</keyword>
<dbReference type="AlphaFoldDB" id="K2N985"/>
<gene>
    <name evidence="4" type="ORF">NA2_02749</name>
</gene>
<dbReference type="InterPro" id="IPR050109">
    <property type="entry name" value="HTH-type_TetR-like_transc_reg"/>
</dbReference>
<feature type="DNA-binding region" description="H-T-H motif" evidence="2">
    <location>
        <begin position="45"/>
        <end position="64"/>
    </location>
</feature>
<reference evidence="4 5" key="1">
    <citation type="journal article" date="2012" name="J. Bacteriol.">
        <title>Genome Sequence of Nitratireductor pacificus Type Strain pht-3B.</title>
        <authorList>
            <person name="Lai Q."/>
            <person name="Li G."/>
            <person name="Shao Z."/>
        </authorList>
    </citation>
    <scope>NUCLEOTIDE SEQUENCE [LARGE SCALE GENOMIC DNA]</scope>
    <source>
        <strain evidence="5">pht-3B</strain>
    </source>
</reference>
<protein>
    <submittedName>
        <fullName evidence="4">TetR family transcriptional regulator</fullName>
    </submittedName>
</protein>
<proteinExistence type="predicted"/>